<reference evidence="8" key="1">
    <citation type="submission" date="2021-03" db="EMBL/GenBank/DDBJ databases">
        <title>Antimicrobial resistance genes in bacteria isolated from Japanese honey, and their potential for conferring macrolide and lincosamide resistance in the American foulbrood pathogen Paenibacillus larvae.</title>
        <authorList>
            <person name="Okamoto M."/>
            <person name="Kumagai M."/>
            <person name="Kanamori H."/>
            <person name="Takamatsu D."/>
        </authorList>
    </citation>
    <scope>NUCLEOTIDE SEQUENCE</scope>
    <source>
        <strain evidence="8">J2TS6</strain>
    </source>
</reference>
<keyword evidence="9" id="KW-1185">Reference proteome</keyword>
<keyword evidence="7" id="KW-0732">Signal</keyword>
<feature type="transmembrane region" description="Helical" evidence="6">
    <location>
        <begin position="662"/>
        <end position="684"/>
    </location>
</feature>
<evidence type="ECO:0000256" key="1">
    <source>
        <dbReference type="ARBA" id="ARBA00004162"/>
    </source>
</evidence>
<accession>A0A919XFA4</accession>
<sequence length="695" mass="77832">MKTKSTISGILCLLLFMIACGQAFAQPKQDGDAFTFTERLTSTNISLSGVTASRSLFIRLEDYWNVSEVKLYLAYQATQLARTEESSVTLKMNGTKFYSFRPVGDKKQYLTVSVPKELLVSGSNTLTVEGYILTNLPERVCVPTEKRDNWLELYKTSYAEINYAKQDTAKSIRDFNRRFAGLDTLKDEQNALAVPNGSDASELEAAVYALSGFAKINRTDDTAIPLLPLDDEALKKRGKLVIVALYKNLPEKWKQRLGQVDVQTKALIRVVNEGSDSALIVTSEDPLMLKKAGRLIGNQMLVDQLDGPEKWVDASTEVDTPEMNVSRDVTLTETGDKLTGMMHQEKSYFVTLPANRFIADSSKISLDFRYSDNLDFDRSLVTILINDTPIGSKKLTKEMANQDRLTLTIPKNIEVSGNFTVTAAFDLELKSAGCIELQDQMPWAFITKDSLLQLNTKDRTDLLFNNYPNPFLRDASFNKIAVLLPEKMDAYDYQTVGNLFHLLGKYAEANTGEVVFYGSKELPDESKLQQYNLISIGSYQDNPWLQKHNDQLFFRYSPDGTRIMSNEKMSIEENYGKRIGTLQLMESPYNWGYGWLAVTGPTSKYDDLASNLLATDSSKWKVYGDGVVTDPDGNTKAFRFKKQAETQQGNSLVGQISERKDVLGFIAALGLTAVLVIVSLILLLRKYRKRAGGKG</sequence>
<keyword evidence="4 6" id="KW-1133">Transmembrane helix</keyword>
<dbReference type="AlphaFoldDB" id="A0A919XFA4"/>
<dbReference type="RefSeq" id="WP_160038133.1">
    <property type="nucleotide sequence ID" value="NZ_BORQ01000001.1"/>
</dbReference>
<name>A0A919XFA4_9BACL</name>
<dbReference type="Pfam" id="PF03170">
    <property type="entry name" value="BcsB"/>
    <property type="match status" value="1"/>
</dbReference>
<feature type="chain" id="PRO_5037738285" evidence="7">
    <location>
        <begin position="26"/>
        <end position="695"/>
    </location>
</feature>
<dbReference type="GO" id="GO:0005886">
    <property type="term" value="C:plasma membrane"/>
    <property type="evidence" value="ECO:0007669"/>
    <property type="project" value="UniProtKB-SubCell"/>
</dbReference>
<dbReference type="Gene3D" id="2.60.120.260">
    <property type="entry name" value="Galactose-binding domain-like"/>
    <property type="match status" value="2"/>
</dbReference>
<evidence type="ECO:0000256" key="3">
    <source>
        <dbReference type="ARBA" id="ARBA00022692"/>
    </source>
</evidence>
<dbReference type="GO" id="GO:0016740">
    <property type="term" value="F:transferase activity"/>
    <property type="evidence" value="ECO:0007669"/>
    <property type="project" value="UniProtKB-KW"/>
</dbReference>
<feature type="signal peptide" evidence="7">
    <location>
        <begin position="1"/>
        <end position="25"/>
    </location>
</feature>
<proteinExistence type="predicted"/>
<evidence type="ECO:0000313" key="9">
    <source>
        <dbReference type="Proteomes" id="UP000679779"/>
    </source>
</evidence>
<protein>
    <submittedName>
        <fullName evidence="8">Glycosyl transferase</fullName>
    </submittedName>
</protein>
<evidence type="ECO:0000256" key="6">
    <source>
        <dbReference type="SAM" id="Phobius"/>
    </source>
</evidence>
<evidence type="ECO:0000256" key="5">
    <source>
        <dbReference type="ARBA" id="ARBA00023136"/>
    </source>
</evidence>
<keyword evidence="8" id="KW-0808">Transferase</keyword>
<keyword evidence="3 6" id="KW-0812">Transmembrane</keyword>
<dbReference type="PANTHER" id="PTHR39083:SF1">
    <property type="entry name" value="CYCLIC DI-GMP-BINDING PROTEIN"/>
    <property type="match status" value="1"/>
</dbReference>
<organism evidence="8 9">
    <name type="scientific">Paenibacillus albilobatus</name>
    <dbReference type="NCBI Taxonomy" id="2716884"/>
    <lineage>
        <taxon>Bacteria</taxon>
        <taxon>Bacillati</taxon>
        <taxon>Bacillota</taxon>
        <taxon>Bacilli</taxon>
        <taxon>Bacillales</taxon>
        <taxon>Paenibacillaceae</taxon>
        <taxon>Paenibacillus</taxon>
    </lineage>
</organism>
<dbReference type="InterPro" id="IPR018513">
    <property type="entry name" value="Cell_synthase_bac"/>
</dbReference>
<keyword evidence="5 6" id="KW-0472">Membrane</keyword>
<dbReference type="EMBL" id="BORQ01000001">
    <property type="protein sequence ID" value="GIO29388.1"/>
    <property type="molecule type" value="Genomic_DNA"/>
</dbReference>
<dbReference type="PANTHER" id="PTHR39083">
    <property type="entry name" value="CYCLIC DI-GMP-BINDING PROTEIN"/>
    <property type="match status" value="1"/>
</dbReference>
<evidence type="ECO:0000256" key="4">
    <source>
        <dbReference type="ARBA" id="ARBA00022989"/>
    </source>
</evidence>
<gene>
    <name evidence="8" type="ORF">J2TS6_05290</name>
</gene>
<evidence type="ECO:0000313" key="8">
    <source>
        <dbReference type="EMBL" id="GIO29388.1"/>
    </source>
</evidence>
<dbReference type="PROSITE" id="PS51257">
    <property type="entry name" value="PROKAR_LIPOPROTEIN"/>
    <property type="match status" value="1"/>
</dbReference>
<keyword evidence="2" id="KW-1003">Cell membrane</keyword>
<evidence type="ECO:0000256" key="7">
    <source>
        <dbReference type="SAM" id="SignalP"/>
    </source>
</evidence>
<comment type="caution">
    <text evidence="8">The sequence shown here is derived from an EMBL/GenBank/DDBJ whole genome shotgun (WGS) entry which is preliminary data.</text>
</comment>
<dbReference type="Proteomes" id="UP000679779">
    <property type="component" value="Unassembled WGS sequence"/>
</dbReference>
<evidence type="ECO:0000256" key="2">
    <source>
        <dbReference type="ARBA" id="ARBA00022475"/>
    </source>
</evidence>
<dbReference type="GO" id="GO:0006011">
    <property type="term" value="P:UDP-alpha-D-glucose metabolic process"/>
    <property type="evidence" value="ECO:0007669"/>
    <property type="project" value="InterPro"/>
</dbReference>
<comment type="subcellular location">
    <subcellularLocation>
        <location evidence="1">Cell membrane</location>
        <topology evidence="1">Single-pass membrane protein</topology>
    </subcellularLocation>
</comment>